<dbReference type="OrthoDB" id="77132at2759"/>
<dbReference type="CDD" id="cd12087">
    <property type="entry name" value="TM_EGFR-like"/>
    <property type="match status" value="1"/>
</dbReference>
<keyword evidence="2" id="KW-0472">Membrane</keyword>
<feature type="compositionally biased region" description="Polar residues" evidence="1">
    <location>
        <begin position="189"/>
        <end position="198"/>
    </location>
</feature>
<comment type="caution">
    <text evidence="3">The sequence shown here is derived from an EMBL/GenBank/DDBJ whole genome shotgun (WGS) entry which is preliminary data.</text>
</comment>
<dbReference type="Proteomes" id="UP000243579">
    <property type="component" value="Unassembled WGS sequence"/>
</dbReference>
<keyword evidence="2" id="KW-1133">Transmembrane helix</keyword>
<evidence type="ECO:0000313" key="3">
    <source>
        <dbReference type="EMBL" id="OQR86744.1"/>
    </source>
</evidence>
<keyword evidence="4" id="KW-1185">Reference proteome</keyword>
<name>A0A1V9YM14_ACHHY</name>
<organism evidence="3 4">
    <name type="scientific">Achlya hypogyna</name>
    <name type="common">Oomycete</name>
    <name type="synonym">Protoachlya hypogyna</name>
    <dbReference type="NCBI Taxonomy" id="1202772"/>
    <lineage>
        <taxon>Eukaryota</taxon>
        <taxon>Sar</taxon>
        <taxon>Stramenopiles</taxon>
        <taxon>Oomycota</taxon>
        <taxon>Saprolegniomycetes</taxon>
        <taxon>Saprolegniales</taxon>
        <taxon>Achlyaceae</taxon>
        <taxon>Achlya</taxon>
    </lineage>
</organism>
<feature type="transmembrane region" description="Helical" evidence="2">
    <location>
        <begin position="6"/>
        <end position="26"/>
    </location>
</feature>
<accession>A0A1V9YM14</accession>
<feature type="region of interest" description="Disordered" evidence="1">
    <location>
        <begin position="85"/>
        <end position="112"/>
    </location>
</feature>
<sequence>MDDAAIAGIVVGAIVLLGAIAAVLFMRHKRRATFKSDNQFDLPTHTLSRGDRHSYMPSPQEGSAHNHSTFVPWLLKASTRHSNDSMSLDQSIASTTEPATEPLPEPRDSFWDRLSPKSREYIRSESSLHRGSSAQRLYQSSSIPMIEVRLKRSESYDTASDASGFETMRSFVSSAIIDKDDQDVPARPSSPNSSRGST</sequence>
<reference evidence="3 4" key="1">
    <citation type="journal article" date="2014" name="Genome Biol. Evol.">
        <title>The secreted proteins of Achlya hypogyna and Thraustotheca clavata identify the ancestral oomycete secretome and reveal gene acquisitions by horizontal gene transfer.</title>
        <authorList>
            <person name="Misner I."/>
            <person name="Blouin N."/>
            <person name="Leonard G."/>
            <person name="Richards T.A."/>
            <person name="Lane C.E."/>
        </authorList>
    </citation>
    <scope>NUCLEOTIDE SEQUENCE [LARGE SCALE GENOMIC DNA]</scope>
    <source>
        <strain evidence="3 4">ATCC 48635</strain>
    </source>
</reference>
<protein>
    <submittedName>
        <fullName evidence="3">Uncharacterized protein</fullName>
    </submittedName>
</protein>
<feature type="compositionally biased region" description="Polar residues" evidence="1">
    <location>
        <begin position="85"/>
        <end position="94"/>
    </location>
</feature>
<dbReference type="AlphaFoldDB" id="A0A1V9YM14"/>
<feature type="region of interest" description="Disordered" evidence="1">
    <location>
        <begin position="176"/>
        <end position="198"/>
    </location>
</feature>
<evidence type="ECO:0000256" key="2">
    <source>
        <dbReference type="SAM" id="Phobius"/>
    </source>
</evidence>
<dbReference type="EMBL" id="JNBR01001486">
    <property type="protein sequence ID" value="OQR86744.1"/>
    <property type="molecule type" value="Genomic_DNA"/>
</dbReference>
<keyword evidence="2" id="KW-0812">Transmembrane</keyword>
<gene>
    <name evidence="3" type="ORF">ACHHYP_09998</name>
</gene>
<proteinExistence type="predicted"/>
<evidence type="ECO:0000313" key="4">
    <source>
        <dbReference type="Proteomes" id="UP000243579"/>
    </source>
</evidence>
<evidence type="ECO:0000256" key="1">
    <source>
        <dbReference type="SAM" id="MobiDB-lite"/>
    </source>
</evidence>